<accession>A0A941E2Z5</accession>
<proteinExistence type="predicted"/>
<comment type="caution">
    <text evidence="2">The sequence shown here is derived from an EMBL/GenBank/DDBJ whole genome shotgun (WGS) entry which is preliminary data.</text>
</comment>
<sequence length="123" mass="14378">MESRKVNNLTVFIPSKDFSISCKFYEDLGFQKTVSNGNAFRYEIDGFGFWLQDYYVKEWAENCMLCLYVENIQSWYERIKQLNLPENYAGLAKVYSEPHQEHGSLIMNLGDPSGVLWHIYQGA</sequence>
<reference evidence="2" key="1">
    <citation type="submission" date="2021-04" db="EMBL/GenBank/DDBJ databases">
        <title>novel species isolated from subtropical streams in China.</title>
        <authorList>
            <person name="Lu H."/>
        </authorList>
    </citation>
    <scope>NUCLEOTIDE SEQUENCE</scope>
    <source>
        <strain evidence="2">FT137W</strain>
    </source>
</reference>
<dbReference type="SUPFAM" id="SSF54593">
    <property type="entry name" value="Glyoxalase/Bleomycin resistance protein/Dihydroxybiphenyl dioxygenase"/>
    <property type="match status" value="1"/>
</dbReference>
<name>A0A941E2Z5_9BURK</name>
<dbReference type="EMBL" id="JAGSPJ010000003">
    <property type="protein sequence ID" value="MBR7800112.1"/>
    <property type="molecule type" value="Genomic_DNA"/>
</dbReference>
<evidence type="ECO:0000313" key="3">
    <source>
        <dbReference type="Proteomes" id="UP000678545"/>
    </source>
</evidence>
<gene>
    <name evidence="2" type="ORF">KDM90_08885</name>
</gene>
<evidence type="ECO:0000259" key="1">
    <source>
        <dbReference type="PROSITE" id="PS51819"/>
    </source>
</evidence>
<protein>
    <submittedName>
        <fullName evidence="2">Glyoxalase</fullName>
    </submittedName>
</protein>
<evidence type="ECO:0000313" key="2">
    <source>
        <dbReference type="EMBL" id="MBR7800112.1"/>
    </source>
</evidence>
<dbReference type="Gene3D" id="3.10.180.10">
    <property type="entry name" value="2,3-Dihydroxybiphenyl 1,2-Dioxygenase, domain 1"/>
    <property type="match status" value="1"/>
</dbReference>
<organism evidence="2 3">
    <name type="scientific">Undibacterium fentianense</name>
    <dbReference type="NCBI Taxonomy" id="2828728"/>
    <lineage>
        <taxon>Bacteria</taxon>
        <taxon>Pseudomonadati</taxon>
        <taxon>Pseudomonadota</taxon>
        <taxon>Betaproteobacteria</taxon>
        <taxon>Burkholderiales</taxon>
        <taxon>Oxalobacteraceae</taxon>
        <taxon>Undibacterium</taxon>
    </lineage>
</organism>
<dbReference type="InterPro" id="IPR029068">
    <property type="entry name" value="Glyas_Bleomycin-R_OHBP_Dase"/>
</dbReference>
<dbReference type="AlphaFoldDB" id="A0A941E2Z5"/>
<feature type="domain" description="VOC" evidence="1">
    <location>
        <begin position="5"/>
        <end position="122"/>
    </location>
</feature>
<dbReference type="RefSeq" id="WP_212675245.1">
    <property type="nucleotide sequence ID" value="NZ_JAGSPJ010000003.1"/>
</dbReference>
<dbReference type="PROSITE" id="PS51819">
    <property type="entry name" value="VOC"/>
    <property type="match status" value="1"/>
</dbReference>
<dbReference type="Proteomes" id="UP000678545">
    <property type="component" value="Unassembled WGS sequence"/>
</dbReference>
<keyword evidence="3" id="KW-1185">Reference proteome</keyword>
<dbReference type="InterPro" id="IPR037523">
    <property type="entry name" value="VOC_core"/>
</dbReference>